<accession>A0A9Y1I2J2</accession>
<dbReference type="SUPFAM" id="SSF50249">
    <property type="entry name" value="Nucleic acid-binding proteins"/>
    <property type="match status" value="1"/>
</dbReference>
<reference evidence="3" key="1">
    <citation type="journal article" date="2023" name="J. Phycol.">
        <title>Revised classification of the Cyanidiophyceae based on plastid genome data with descriptions of the Cavernulicolales ord. nov. and Galdieriales ord. nov. (Rhodophyta).</title>
        <authorList>
            <person name="Park S.I."/>
            <person name="Cho C.H."/>
            <person name="Ciniglia C."/>
            <person name="Huang T.Y."/>
            <person name="Liu S.L."/>
            <person name="Bustamante D.E."/>
            <person name="Calderon M.S."/>
            <person name="Mansilla A."/>
            <person name="McDermott T."/>
            <person name="Andersen R.A."/>
            <person name="Yoon H.S."/>
        </authorList>
    </citation>
    <scope>NUCLEOTIDE SEQUENCE</scope>
</reference>
<protein>
    <submittedName>
        <fullName evidence="3">Single-stranded DNA-binding protein</fullName>
    </submittedName>
</protein>
<dbReference type="GO" id="GO:0003697">
    <property type="term" value="F:single-stranded DNA binding"/>
    <property type="evidence" value="ECO:0007669"/>
    <property type="project" value="InterPro"/>
</dbReference>
<dbReference type="AlphaFoldDB" id="A0A9Y1I2J2"/>
<name>A0A9Y1I2J2_9RHOD</name>
<dbReference type="EMBL" id="OP616812">
    <property type="protein sequence ID" value="WDA99113.1"/>
    <property type="molecule type" value="Genomic_DNA"/>
</dbReference>
<geneLocation type="plastid" evidence="3"/>
<dbReference type="InterPro" id="IPR000424">
    <property type="entry name" value="Primosome_PriB/ssb"/>
</dbReference>
<gene>
    <name evidence="3" type="primary">ycf41</name>
    <name evidence="3" type="ORF">GRSY_108</name>
</gene>
<dbReference type="Gene3D" id="2.40.50.140">
    <property type="entry name" value="Nucleic acid-binding proteins"/>
    <property type="match status" value="1"/>
</dbReference>
<proteinExistence type="predicted"/>
<evidence type="ECO:0000256" key="2">
    <source>
        <dbReference type="PROSITE-ProRule" id="PRU00252"/>
    </source>
</evidence>
<evidence type="ECO:0000313" key="3">
    <source>
        <dbReference type="EMBL" id="WDA99113.1"/>
    </source>
</evidence>
<sequence length="103" mass="11996">MNHLILAAKIIKLSNVQILPGHLTTSKLVVQFPNPKSPKMLNYIYMKVWGNLAKEIQYYYAIGDYVIIEGNLNIAKESHIKTYKKTELRVSKIYPFHLVKHNR</sequence>
<dbReference type="PROSITE" id="PS50935">
    <property type="entry name" value="SSB"/>
    <property type="match status" value="1"/>
</dbReference>
<organism evidence="3">
    <name type="scientific">Gronococcus sybilensis</name>
    <dbReference type="NCBI Taxonomy" id="3028029"/>
    <lineage>
        <taxon>Eukaryota</taxon>
        <taxon>Rhodophyta</taxon>
        <taxon>Bangiophyceae</taxon>
        <taxon>Cavernulicolales</taxon>
        <taxon>Cavernulicolaceae</taxon>
        <taxon>Gronococcus</taxon>
    </lineage>
</organism>
<evidence type="ECO:0000256" key="1">
    <source>
        <dbReference type="ARBA" id="ARBA00023125"/>
    </source>
</evidence>
<dbReference type="InterPro" id="IPR012340">
    <property type="entry name" value="NA-bd_OB-fold"/>
</dbReference>
<dbReference type="Pfam" id="PF00436">
    <property type="entry name" value="SSB"/>
    <property type="match status" value="1"/>
</dbReference>
<keyword evidence="3" id="KW-0934">Plastid</keyword>
<keyword evidence="1 2" id="KW-0238">DNA-binding</keyword>